<organism evidence="7 8">
    <name type="scientific">Faecalicoccus pleomorphus</name>
    <dbReference type="NCBI Taxonomy" id="1323"/>
    <lineage>
        <taxon>Bacteria</taxon>
        <taxon>Bacillati</taxon>
        <taxon>Bacillota</taxon>
        <taxon>Erysipelotrichia</taxon>
        <taxon>Erysipelotrichales</taxon>
        <taxon>Erysipelotrichaceae</taxon>
        <taxon>Faecalicoccus</taxon>
    </lineage>
</organism>
<reference evidence="7 8" key="1">
    <citation type="submission" date="2018-06" db="EMBL/GenBank/DDBJ databases">
        <authorList>
            <consortium name="Pathogen Informatics"/>
            <person name="Doyle S."/>
        </authorList>
    </citation>
    <scope>NUCLEOTIDE SEQUENCE [LARGE SCALE GENOMIC DNA]</scope>
    <source>
        <strain evidence="7 8">NCTC11087</strain>
    </source>
</reference>
<dbReference type="GeneID" id="77461634"/>
<dbReference type="EMBL" id="UHFX01000003">
    <property type="protein sequence ID" value="SUO03782.1"/>
    <property type="molecule type" value="Genomic_DNA"/>
</dbReference>
<dbReference type="PANTHER" id="PTHR40083:SF1">
    <property type="entry name" value="UPF0122 PROTEIN YLXM"/>
    <property type="match status" value="1"/>
</dbReference>
<dbReference type="EMBL" id="JAQLXO010000023">
    <property type="protein sequence ID" value="MDB7983152.1"/>
    <property type="molecule type" value="Genomic_DNA"/>
</dbReference>
<dbReference type="Proteomes" id="UP000260721">
    <property type="component" value="Unassembled WGS sequence"/>
</dbReference>
<reference evidence="6 9" key="2">
    <citation type="submission" date="2018-08" db="EMBL/GenBank/DDBJ databases">
        <title>A genome reference for cultivated species of the human gut microbiota.</title>
        <authorList>
            <person name="Zou Y."/>
            <person name="Xue W."/>
            <person name="Luo G."/>
        </authorList>
    </citation>
    <scope>NUCLEOTIDE SEQUENCE [LARGE SCALE GENOMIC DNA]</scope>
    <source>
        <strain evidence="6 9">TF08-11</strain>
    </source>
</reference>
<accession>A0A380LLV5</accession>
<dbReference type="AlphaFoldDB" id="A0A380LLV5"/>
<dbReference type="RefSeq" id="WP_022789155.1">
    <property type="nucleotide sequence ID" value="NZ_CALCIP010000010.1"/>
</dbReference>
<evidence type="ECO:0000313" key="4">
    <source>
        <dbReference type="EMBL" id="MDB7983152.1"/>
    </source>
</evidence>
<evidence type="ECO:0000256" key="1">
    <source>
        <dbReference type="ARBA" id="ARBA00008720"/>
    </source>
</evidence>
<evidence type="ECO:0000313" key="9">
    <source>
        <dbReference type="Proteomes" id="UP000260721"/>
    </source>
</evidence>
<dbReference type="STRING" id="1123313.GCA_000420345_00263"/>
<reference evidence="4" key="4">
    <citation type="submission" date="2023-01" db="EMBL/GenBank/DDBJ databases">
        <title>Human gut microbiome strain richness.</title>
        <authorList>
            <person name="Chen-Liaw A."/>
        </authorList>
    </citation>
    <scope>NUCLEOTIDE SEQUENCE</scope>
    <source>
        <strain evidence="4">D8_m1001271B151109d0_201107</strain>
    </source>
</reference>
<comment type="similarity">
    <text evidence="1 3">Belongs to the UPF0122 family.</text>
</comment>
<keyword evidence="7" id="KW-0238">DNA-binding</keyword>
<protein>
    <recommendedName>
        <fullName evidence="3">UPF0122 protein DXC78_08935</fullName>
    </recommendedName>
</protein>
<dbReference type="Gene3D" id="1.10.10.10">
    <property type="entry name" value="Winged helix-like DNA-binding domain superfamily/Winged helix DNA-binding domain"/>
    <property type="match status" value="1"/>
</dbReference>
<evidence type="ECO:0000256" key="3">
    <source>
        <dbReference type="HAMAP-Rule" id="MF_00245"/>
    </source>
</evidence>
<gene>
    <name evidence="6" type="ORF">DXC78_08935</name>
    <name evidence="5" type="ORF">HF861_07125</name>
    <name evidence="7" type="ORF">NCTC11087_00654</name>
    <name evidence="4" type="ORF">PND82_10025</name>
</gene>
<dbReference type="EMBL" id="JABAFR010000015">
    <property type="protein sequence ID" value="NME44657.1"/>
    <property type="molecule type" value="Genomic_DNA"/>
</dbReference>
<proteinExistence type="inferred from homology"/>
<dbReference type="PANTHER" id="PTHR40083">
    <property type="entry name" value="UPF0122 PROTEIN CBO2450/CLC_2298"/>
    <property type="match status" value="1"/>
</dbReference>
<dbReference type="Proteomes" id="UP001212981">
    <property type="component" value="Unassembled WGS sequence"/>
</dbReference>
<dbReference type="GO" id="GO:0003677">
    <property type="term" value="F:DNA binding"/>
    <property type="evidence" value="ECO:0007669"/>
    <property type="project" value="UniProtKB-KW"/>
</dbReference>
<dbReference type="SUPFAM" id="SSF88659">
    <property type="entry name" value="Sigma3 and sigma4 domains of RNA polymerase sigma factors"/>
    <property type="match status" value="1"/>
</dbReference>
<evidence type="ECO:0000313" key="7">
    <source>
        <dbReference type="EMBL" id="SUO03782.1"/>
    </source>
</evidence>
<evidence type="ECO:0000256" key="2">
    <source>
        <dbReference type="ARBA" id="ARBA00024764"/>
    </source>
</evidence>
<dbReference type="InterPro" id="IPR013324">
    <property type="entry name" value="RNA_pol_sigma_r3/r4-like"/>
</dbReference>
<sequence length="96" mass="11379">MNRLESNVLFDIYGDLLTKRQKEICSLYFEEDFSYTEISEALEISRAAVQDSLKKSMQQLHKYEDIIQYVSKRKRIVSLLKDLDDDKIKEEILSIL</sequence>
<evidence type="ECO:0000313" key="10">
    <source>
        <dbReference type="Proteomes" id="UP000540014"/>
    </source>
</evidence>
<evidence type="ECO:0000313" key="8">
    <source>
        <dbReference type="Proteomes" id="UP000255523"/>
    </source>
</evidence>
<evidence type="ECO:0000313" key="5">
    <source>
        <dbReference type="EMBL" id="NME44657.1"/>
    </source>
</evidence>
<name>A0A380LLV5_9FIRM</name>
<dbReference type="Proteomes" id="UP000540014">
    <property type="component" value="Unassembled WGS sequence"/>
</dbReference>
<dbReference type="EMBL" id="QUSK01000020">
    <property type="protein sequence ID" value="RGD75679.1"/>
    <property type="molecule type" value="Genomic_DNA"/>
</dbReference>
<dbReference type="Proteomes" id="UP000255523">
    <property type="component" value="Unassembled WGS sequence"/>
</dbReference>
<reference evidence="5 10" key="3">
    <citation type="submission" date="2020-04" db="EMBL/GenBank/DDBJ databases">
        <authorList>
            <person name="Hitch T.C.A."/>
            <person name="Wylensek D."/>
            <person name="Clavel T."/>
        </authorList>
    </citation>
    <scope>NUCLEOTIDE SEQUENCE [LARGE SCALE GENOMIC DNA]</scope>
    <source>
        <strain evidence="5 10">BSM-383-APC-22F</strain>
    </source>
</reference>
<comment type="function">
    <text evidence="2 3">Might take part in the signal recognition particle (SRP) pathway. This is inferred from the conservation of its genetic proximity to ftsY/ffh. May be a regulatory protein.</text>
</comment>
<dbReference type="InterPro" id="IPR036388">
    <property type="entry name" value="WH-like_DNA-bd_sf"/>
</dbReference>
<keyword evidence="8" id="KW-1185">Reference proteome</keyword>
<evidence type="ECO:0000313" key="6">
    <source>
        <dbReference type="EMBL" id="RGD75679.1"/>
    </source>
</evidence>
<dbReference type="InterPro" id="IPR007394">
    <property type="entry name" value="UPF0122"/>
</dbReference>
<dbReference type="Pfam" id="PF04297">
    <property type="entry name" value="UPF0122"/>
    <property type="match status" value="1"/>
</dbReference>
<dbReference type="OrthoDB" id="6392at2"/>
<dbReference type="HAMAP" id="MF_00245">
    <property type="entry name" value="UPF0122"/>
    <property type="match status" value="1"/>
</dbReference>